<comment type="caution">
    <text evidence="2">The sequence shown here is derived from an EMBL/GenBank/DDBJ whole genome shotgun (WGS) entry which is preliminary data.</text>
</comment>
<feature type="compositionally biased region" description="Basic and acidic residues" evidence="1">
    <location>
        <begin position="10"/>
        <end position="38"/>
    </location>
</feature>
<keyword evidence="3" id="KW-1185">Reference proteome</keyword>
<name>A0AA37WRI3_9HYPH</name>
<evidence type="ECO:0000313" key="3">
    <source>
        <dbReference type="Proteomes" id="UP001157440"/>
    </source>
</evidence>
<protein>
    <recommendedName>
        <fullName evidence="4">Nutrient deprivation-induced protein</fullName>
    </recommendedName>
</protein>
<evidence type="ECO:0000313" key="2">
    <source>
        <dbReference type="EMBL" id="GLS70211.1"/>
    </source>
</evidence>
<dbReference type="EMBL" id="BSPL01000013">
    <property type="protein sequence ID" value="GLS70211.1"/>
    <property type="molecule type" value="Genomic_DNA"/>
</dbReference>
<reference evidence="3" key="1">
    <citation type="journal article" date="2019" name="Int. J. Syst. Evol. Microbiol.">
        <title>The Global Catalogue of Microorganisms (GCM) 10K type strain sequencing project: providing services to taxonomists for standard genome sequencing and annotation.</title>
        <authorList>
            <consortium name="The Broad Institute Genomics Platform"/>
            <consortium name="The Broad Institute Genome Sequencing Center for Infectious Disease"/>
            <person name="Wu L."/>
            <person name="Ma J."/>
        </authorList>
    </citation>
    <scope>NUCLEOTIDE SEQUENCE [LARGE SCALE GENOMIC DNA]</scope>
    <source>
        <strain evidence="3">NBRC 103632</strain>
    </source>
</reference>
<sequence length="181" mass="19403">MAGNEFPQDTPKDTLADPLRETSHATAHEAPHGSADERAQWRALQGDVEGLADVAAERGRGLLDAARLQAQSYVEQRKSDAAQSVHDLAQTIRNSGRDLGDKPNVRAFFDSAADGLEQLGSSIERRSLGDFYNEAESFARRAPVAVAVGTFVAGLIAARFIKSSSLPPEAPEGDARDSFRA</sequence>
<dbReference type="RefSeq" id="WP_238196431.1">
    <property type="nucleotide sequence ID" value="NZ_BPQZ01000010.1"/>
</dbReference>
<gene>
    <name evidence="2" type="ORF">GCM10007890_22240</name>
</gene>
<dbReference type="AlphaFoldDB" id="A0AA37WRI3"/>
<evidence type="ECO:0008006" key="4">
    <source>
        <dbReference type="Google" id="ProtNLM"/>
    </source>
</evidence>
<organism evidence="2 3">
    <name type="scientific">Methylobacterium tardum</name>
    <dbReference type="NCBI Taxonomy" id="374432"/>
    <lineage>
        <taxon>Bacteria</taxon>
        <taxon>Pseudomonadati</taxon>
        <taxon>Pseudomonadota</taxon>
        <taxon>Alphaproteobacteria</taxon>
        <taxon>Hyphomicrobiales</taxon>
        <taxon>Methylobacteriaceae</taxon>
        <taxon>Methylobacterium</taxon>
    </lineage>
</organism>
<evidence type="ECO:0000256" key="1">
    <source>
        <dbReference type="SAM" id="MobiDB-lite"/>
    </source>
</evidence>
<accession>A0AA37WRI3</accession>
<dbReference type="Proteomes" id="UP001157440">
    <property type="component" value="Unassembled WGS sequence"/>
</dbReference>
<proteinExistence type="predicted"/>
<feature type="region of interest" description="Disordered" evidence="1">
    <location>
        <begin position="1"/>
        <end position="38"/>
    </location>
</feature>